<sequence>WLWRFFVERSSWWRVLIDIKYPNPLSQWQTKECKRGFSGSPWVSISKEYSLFWKHAFIDPGGGVEVSFWHDCWISRQTLAASFPRVAAAALYPGAQISDSVSFDGESVSWDLSLNVSLRGGAERERENLVSFLHSVESQYTFSGPCRLVWSLGNSASFTVCSLYRNLSKMKFQGVLNFPVLSVWRKVVPLKVNFFIWCAFHAKILTIDNLKRRGFALANRCLLCGASEESIDHLFVDCAFTREVWSELGSRCRLNVSPACSFVATVRCWPASIPEDNAKWVLYCFLHATCWMIWNERNARIFKDECHGSGYVSRKISRHVSEWLIAHGKCDRVDFIGQVVL</sequence>
<feature type="non-terminal residue" evidence="2">
    <location>
        <position position="1"/>
    </location>
</feature>
<dbReference type="Proteomes" id="UP001154282">
    <property type="component" value="Unassembled WGS sequence"/>
</dbReference>
<dbReference type="InterPro" id="IPR026960">
    <property type="entry name" value="RVT-Znf"/>
</dbReference>
<proteinExistence type="predicted"/>
<name>A0AAV0L2X7_9ROSI</name>
<dbReference type="PANTHER" id="PTHR36617:SF16">
    <property type="entry name" value="OS04G0516500 PROTEIN"/>
    <property type="match status" value="1"/>
</dbReference>
<keyword evidence="3" id="KW-1185">Reference proteome</keyword>
<accession>A0AAV0L2X7</accession>
<reference evidence="2" key="1">
    <citation type="submission" date="2022-08" db="EMBL/GenBank/DDBJ databases">
        <authorList>
            <person name="Gutierrez-Valencia J."/>
        </authorList>
    </citation>
    <scope>NUCLEOTIDE SEQUENCE</scope>
</reference>
<evidence type="ECO:0000313" key="3">
    <source>
        <dbReference type="Proteomes" id="UP001154282"/>
    </source>
</evidence>
<evidence type="ECO:0000313" key="2">
    <source>
        <dbReference type="EMBL" id="CAI0428536.1"/>
    </source>
</evidence>
<dbReference type="PANTHER" id="PTHR36617">
    <property type="entry name" value="PROTEIN, PUTATIVE-RELATED"/>
    <property type="match status" value="1"/>
</dbReference>
<evidence type="ECO:0000259" key="1">
    <source>
        <dbReference type="Pfam" id="PF13966"/>
    </source>
</evidence>
<dbReference type="EMBL" id="CAMGYJ010000006">
    <property type="protein sequence ID" value="CAI0428536.1"/>
    <property type="molecule type" value="Genomic_DNA"/>
</dbReference>
<dbReference type="AlphaFoldDB" id="A0AAV0L2X7"/>
<comment type="caution">
    <text evidence="2">The sequence shown here is derived from an EMBL/GenBank/DDBJ whole genome shotgun (WGS) entry which is preliminary data.</text>
</comment>
<dbReference type="Pfam" id="PF13966">
    <property type="entry name" value="zf-RVT"/>
    <property type="match status" value="1"/>
</dbReference>
<protein>
    <recommendedName>
        <fullName evidence="1">Reverse transcriptase zinc-binding domain-containing protein</fullName>
    </recommendedName>
</protein>
<gene>
    <name evidence="2" type="ORF">LITE_LOCUS21704</name>
</gene>
<feature type="domain" description="Reverse transcriptase zinc-binding" evidence="1">
    <location>
        <begin position="158"/>
        <end position="245"/>
    </location>
</feature>
<organism evidence="2 3">
    <name type="scientific">Linum tenue</name>
    <dbReference type="NCBI Taxonomy" id="586396"/>
    <lineage>
        <taxon>Eukaryota</taxon>
        <taxon>Viridiplantae</taxon>
        <taxon>Streptophyta</taxon>
        <taxon>Embryophyta</taxon>
        <taxon>Tracheophyta</taxon>
        <taxon>Spermatophyta</taxon>
        <taxon>Magnoliopsida</taxon>
        <taxon>eudicotyledons</taxon>
        <taxon>Gunneridae</taxon>
        <taxon>Pentapetalae</taxon>
        <taxon>rosids</taxon>
        <taxon>fabids</taxon>
        <taxon>Malpighiales</taxon>
        <taxon>Linaceae</taxon>
        <taxon>Linum</taxon>
    </lineage>
</organism>